<feature type="compositionally biased region" description="Polar residues" evidence="2">
    <location>
        <begin position="58"/>
        <end position="79"/>
    </location>
</feature>
<feature type="domain" description="MEIS N-terminal" evidence="3">
    <location>
        <begin position="24"/>
        <end position="50"/>
    </location>
</feature>
<dbReference type="AlphaFoldDB" id="A0A3P7INX0"/>
<keyword evidence="5" id="KW-1185">Reference proteome</keyword>
<dbReference type="Proteomes" id="UP000270094">
    <property type="component" value="Unassembled WGS sequence"/>
</dbReference>
<gene>
    <name evidence="4" type="ORF">SVUK_LOCUS2292</name>
</gene>
<organism evidence="4 5">
    <name type="scientific">Strongylus vulgaris</name>
    <name type="common">Blood worm</name>
    <dbReference type="NCBI Taxonomy" id="40348"/>
    <lineage>
        <taxon>Eukaryota</taxon>
        <taxon>Metazoa</taxon>
        <taxon>Ecdysozoa</taxon>
        <taxon>Nematoda</taxon>
        <taxon>Chromadorea</taxon>
        <taxon>Rhabditida</taxon>
        <taxon>Rhabditina</taxon>
        <taxon>Rhabditomorpha</taxon>
        <taxon>Strongyloidea</taxon>
        <taxon>Strongylidae</taxon>
        <taxon>Strongylus</taxon>
    </lineage>
</organism>
<reference evidence="4 5" key="1">
    <citation type="submission" date="2018-11" db="EMBL/GenBank/DDBJ databases">
        <authorList>
            <consortium name="Pathogen Informatics"/>
        </authorList>
    </citation>
    <scope>NUCLEOTIDE SEQUENCE [LARGE SCALE GENOMIC DNA]</scope>
</reference>
<sequence>MDPSIIEDEEVAHCCLDGVDGSCEMQKVHELCDNFCNRYVTCLKGKMPMDIVGDERASSSQPPMSPGSTAQSASPNMGTPMSHFQPPYEPQSVPLPENNRPMQNSMEVSSFIAFAPPLPFKLNQ</sequence>
<evidence type="ECO:0000259" key="3">
    <source>
        <dbReference type="Pfam" id="PF16493"/>
    </source>
</evidence>
<dbReference type="Pfam" id="PF16493">
    <property type="entry name" value="Meis_PKNOX_N"/>
    <property type="match status" value="1"/>
</dbReference>
<dbReference type="EMBL" id="UYYB01005108">
    <property type="protein sequence ID" value="VDM67294.1"/>
    <property type="molecule type" value="Genomic_DNA"/>
</dbReference>
<dbReference type="InterPro" id="IPR032453">
    <property type="entry name" value="PKNOX/Meis_N"/>
</dbReference>
<keyword evidence="1" id="KW-0539">Nucleus</keyword>
<feature type="region of interest" description="Disordered" evidence="2">
    <location>
        <begin position="53"/>
        <end position="102"/>
    </location>
</feature>
<protein>
    <recommendedName>
        <fullName evidence="3">MEIS N-terminal domain-containing protein</fullName>
    </recommendedName>
</protein>
<evidence type="ECO:0000256" key="2">
    <source>
        <dbReference type="SAM" id="MobiDB-lite"/>
    </source>
</evidence>
<evidence type="ECO:0000313" key="5">
    <source>
        <dbReference type="Proteomes" id="UP000270094"/>
    </source>
</evidence>
<proteinExistence type="predicted"/>
<evidence type="ECO:0000313" key="4">
    <source>
        <dbReference type="EMBL" id="VDM67294.1"/>
    </source>
</evidence>
<accession>A0A3P7INX0</accession>
<evidence type="ECO:0000256" key="1">
    <source>
        <dbReference type="ARBA" id="ARBA00023242"/>
    </source>
</evidence>
<name>A0A3P7INX0_STRVU</name>
<dbReference type="OrthoDB" id="10056939at2759"/>